<dbReference type="Pfam" id="PF13451">
    <property type="entry name" value="zf_Tbcl"/>
    <property type="match status" value="1"/>
</dbReference>
<dbReference type="EMBL" id="JEMA01000472">
    <property type="protein sequence ID" value="KYF69420.1"/>
    <property type="molecule type" value="Genomic_DNA"/>
</dbReference>
<evidence type="ECO:0000259" key="2">
    <source>
        <dbReference type="Pfam" id="PF13451"/>
    </source>
</evidence>
<dbReference type="InterPro" id="IPR025306">
    <property type="entry name" value="Zn-bnd_dom_prob"/>
</dbReference>
<comment type="caution">
    <text evidence="3">The sequence shown here is derived from an EMBL/GenBank/DDBJ whole genome shotgun (WGS) entry which is preliminary data.</text>
</comment>
<reference evidence="3 4" key="1">
    <citation type="submission" date="2014-02" db="EMBL/GenBank/DDBJ databases">
        <title>The small core and large imbalanced accessory genome model reveals a collaborative survival strategy of Sorangium cellulosum strains in nature.</title>
        <authorList>
            <person name="Han K."/>
            <person name="Peng R."/>
            <person name="Blom J."/>
            <person name="Li Y.-Z."/>
        </authorList>
    </citation>
    <scope>NUCLEOTIDE SEQUENCE [LARGE SCALE GENOMIC DNA]</scope>
    <source>
        <strain evidence="3 4">So0008-312</strain>
    </source>
</reference>
<evidence type="ECO:0000313" key="3">
    <source>
        <dbReference type="EMBL" id="KYF69420.1"/>
    </source>
</evidence>
<organism evidence="3 4">
    <name type="scientific">Sorangium cellulosum</name>
    <name type="common">Polyangium cellulosum</name>
    <dbReference type="NCBI Taxonomy" id="56"/>
    <lineage>
        <taxon>Bacteria</taxon>
        <taxon>Pseudomonadati</taxon>
        <taxon>Myxococcota</taxon>
        <taxon>Polyangia</taxon>
        <taxon>Polyangiales</taxon>
        <taxon>Polyangiaceae</taxon>
        <taxon>Sorangium</taxon>
    </lineage>
</organism>
<feature type="region of interest" description="Disordered" evidence="1">
    <location>
        <begin position="242"/>
        <end position="262"/>
    </location>
</feature>
<protein>
    <recommendedName>
        <fullName evidence="2">Probable zinc-binding domain-containing protein</fullName>
    </recommendedName>
</protein>
<dbReference type="InterPro" id="IPR011990">
    <property type="entry name" value="TPR-like_helical_dom_sf"/>
</dbReference>
<evidence type="ECO:0000313" key="4">
    <source>
        <dbReference type="Proteomes" id="UP000075260"/>
    </source>
</evidence>
<gene>
    <name evidence="3" type="ORF">BE15_39670</name>
</gene>
<dbReference type="SUPFAM" id="SSF48452">
    <property type="entry name" value="TPR-like"/>
    <property type="match status" value="1"/>
</dbReference>
<dbReference type="AlphaFoldDB" id="A0A150QN74"/>
<proteinExistence type="predicted"/>
<dbReference type="OrthoDB" id="289270at2"/>
<name>A0A150QN74_SORCE</name>
<dbReference type="Proteomes" id="UP000075260">
    <property type="component" value="Unassembled WGS sequence"/>
</dbReference>
<evidence type="ECO:0000256" key="1">
    <source>
        <dbReference type="SAM" id="MobiDB-lite"/>
    </source>
</evidence>
<sequence length="262" mass="29043">MDRRRARRDPSPLSPEARVQVWSSEFGALRLIERTVTTPEGRSFSLWDLHPDDARKLPPGAVRADISRQVFGLGGPVLFYVDRQRRCRTCGEDFVFRATEQRYWYETLRFMIDADAVHCARCRRQIRQGKARAAHHAEAVAAAHAHPDDAGAQLALAASTSALREHAGGGDIDAGIAAARRALRLKPSLVEALYHEGRLQAHAGRPAKTREALEAFLKRAEGLSRREVKTLVRAAQTWLERADIDDAASSPKSQDSKGPEPA</sequence>
<feature type="domain" description="Probable zinc-binding" evidence="2">
    <location>
        <begin position="82"/>
        <end position="128"/>
    </location>
</feature>
<dbReference type="Gene3D" id="1.25.40.10">
    <property type="entry name" value="Tetratricopeptide repeat domain"/>
    <property type="match status" value="1"/>
</dbReference>
<accession>A0A150QN74</accession>